<dbReference type="GO" id="GO:0003677">
    <property type="term" value="F:DNA binding"/>
    <property type="evidence" value="ECO:0007669"/>
    <property type="project" value="UniProtKB-KW"/>
</dbReference>
<dbReference type="SUPFAM" id="SSF47413">
    <property type="entry name" value="lambda repressor-like DNA-binding domains"/>
    <property type="match status" value="1"/>
</dbReference>
<dbReference type="Pfam" id="PF12900">
    <property type="entry name" value="Pyridox_ox_2"/>
    <property type="match status" value="1"/>
</dbReference>
<reference evidence="2 3" key="1">
    <citation type="journal article" date="2010" name="J. Bacteriol.">
        <title>Biochemical characterization of a novel indole prenyltransferase from Streptomyces sp. SN-593.</title>
        <authorList>
            <person name="Takahashi S."/>
            <person name="Takagi H."/>
            <person name="Toyoda A."/>
            <person name="Uramoto M."/>
            <person name="Nogawa T."/>
            <person name="Ueki M."/>
            <person name="Sakaki Y."/>
            <person name="Osada H."/>
        </authorList>
    </citation>
    <scope>NUCLEOTIDE SEQUENCE [LARGE SCALE GENOMIC DNA]</scope>
    <source>
        <strain evidence="2 3">SN-593</strain>
    </source>
</reference>
<reference evidence="2 3" key="2">
    <citation type="journal article" date="2011" name="J. Antibiot.">
        <title>Furaquinocins I and J: novel polyketide isoprenoid hybrid compounds from Streptomyces reveromyceticus SN-593.</title>
        <authorList>
            <person name="Panthee S."/>
            <person name="Takahashi S."/>
            <person name="Takagi H."/>
            <person name="Nogawa T."/>
            <person name="Oowada E."/>
            <person name="Uramoto M."/>
            <person name="Osada H."/>
        </authorList>
    </citation>
    <scope>NUCLEOTIDE SEQUENCE [LARGE SCALE GENOMIC DNA]</scope>
    <source>
        <strain evidence="2 3">SN-593</strain>
    </source>
</reference>
<dbReference type="Gene3D" id="1.10.260.40">
    <property type="entry name" value="lambda repressor-like DNA-binding domains"/>
    <property type="match status" value="1"/>
</dbReference>
<dbReference type="Proteomes" id="UP000595703">
    <property type="component" value="Chromosome"/>
</dbReference>
<dbReference type="InterPro" id="IPR024747">
    <property type="entry name" value="Pyridox_Oxase-rel"/>
</dbReference>
<reference evidence="2 3" key="3">
    <citation type="journal article" date="2011" name="Nat. Chem. Biol.">
        <title>Reveromycin A biosynthesis uses RevG and RevJ for stereospecific spiroacetal formation.</title>
        <authorList>
            <person name="Takahashi S."/>
            <person name="Toyoda A."/>
            <person name="Sekiyama Y."/>
            <person name="Takagi H."/>
            <person name="Nogawa T."/>
            <person name="Uramoto M."/>
            <person name="Suzuki R."/>
            <person name="Koshino H."/>
            <person name="Kumano T."/>
            <person name="Panthee S."/>
            <person name="Dairi T."/>
            <person name="Ishikawa J."/>
            <person name="Ikeda H."/>
            <person name="Sakaki Y."/>
            <person name="Osada H."/>
        </authorList>
    </citation>
    <scope>NUCLEOTIDE SEQUENCE [LARGE SCALE GENOMIC DNA]</scope>
    <source>
        <strain evidence="2 3">SN-593</strain>
    </source>
</reference>
<dbReference type="RefSeq" id="WP_202232195.1">
    <property type="nucleotide sequence ID" value="NZ_AP018365.1"/>
</dbReference>
<accession>A0A7U3UND4</accession>
<reference evidence="2 3" key="4">
    <citation type="journal article" date="2020" name="Sci. Rep.">
        <title>beta-carboline chemical signals induce reveromycin production through a LuxR family regulator in Streptomyces sp. SN-593.</title>
        <authorList>
            <person name="Panthee S."/>
            <person name="Kito N."/>
            <person name="Hayashi T."/>
            <person name="Shimizu T."/>
            <person name="Ishikawa J."/>
            <person name="Hamamoto H."/>
            <person name="Osada H."/>
            <person name="Takahashi S."/>
        </authorList>
    </citation>
    <scope>NUCLEOTIDE SEQUENCE [LARGE SCALE GENOMIC DNA]</scope>
    <source>
        <strain evidence="2 3">SN-593</strain>
    </source>
</reference>
<dbReference type="SUPFAM" id="SSF50475">
    <property type="entry name" value="FMN-binding split barrel"/>
    <property type="match status" value="1"/>
</dbReference>
<dbReference type="EMBL" id="AP018365">
    <property type="protein sequence ID" value="BBA95703.1"/>
    <property type="molecule type" value="Genomic_DNA"/>
</dbReference>
<organism evidence="2 3">
    <name type="scientific">Actinacidiphila reveromycinica</name>
    <dbReference type="NCBI Taxonomy" id="659352"/>
    <lineage>
        <taxon>Bacteria</taxon>
        <taxon>Bacillati</taxon>
        <taxon>Actinomycetota</taxon>
        <taxon>Actinomycetes</taxon>
        <taxon>Kitasatosporales</taxon>
        <taxon>Streptomycetaceae</taxon>
        <taxon>Actinacidiphila</taxon>
    </lineage>
</organism>
<evidence type="ECO:0000313" key="2">
    <source>
        <dbReference type="EMBL" id="BBA95703.1"/>
    </source>
</evidence>
<proteinExistence type="predicted"/>
<keyword evidence="2" id="KW-0238">DNA-binding</keyword>
<dbReference type="Gene3D" id="2.30.110.10">
    <property type="entry name" value="Electron Transport, Fmn-binding Protein, Chain A"/>
    <property type="match status" value="1"/>
</dbReference>
<dbReference type="CDD" id="cd00093">
    <property type="entry name" value="HTH_XRE"/>
    <property type="match status" value="1"/>
</dbReference>
<protein>
    <submittedName>
        <fullName evidence="2">Putative DNA-binding protein</fullName>
    </submittedName>
</protein>
<dbReference type="SMART" id="SM00530">
    <property type="entry name" value="HTH_XRE"/>
    <property type="match status" value="1"/>
</dbReference>
<dbReference type="InterPro" id="IPR001387">
    <property type="entry name" value="Cro/C1-type_HTH"/>
</dbReference>
<gene>
    <name evidence="2" type="ORF">RVR_670</name>
</gene>
<dbReference type="KEGG" id="arev:RVR_670"/>
<dbReference type="AlphaFoldDB" id="A0A7U3UND4"/>
<evidence type="ECO:0000313" key="3">
    <source>
        <dbReference type="Proteomes" id="UP000595703"/>
    </source>
</evidence>
<dbReference type="InterPro" id="IPR012349">
    <property type="entry name" value="Split_barrel_FMN-bd"/>
</dbReference>
<feature type="domain" description="HTH cro/C1-type" evidence="1">
    <location>
        <begin position="18"/>
        <end position="73"/>
    </location>
</feature>
<name>A0A7U3UND4_9ACTN</name>
<evidence type="ECO:0000259" key="1">
    <source>
        <dbReference type="SMART" id="SM00530"/>
    </source>
</evidence>
<dbReference type="InterPro" id="IPR010982">
    <property type="entry name" value="Lambda_DNA-bd_dom_sf"/>
</dbReference>
<keyword evidence="3" id="KW-1185">Reference proteome</keyword>
<sequence>MYDTDPVTRPDPRVIARRVAERRLELGLSEGALATQAGMAPRYLQHLLGAGVDFDPGGFVRIAAALQLSYDDLLEGRTGVPPGQGGPAEHPALLHLTEHECWDRLGSRGVGRVALPIEPSPGVFPVNYAIDVHASDPPSIVYRTAPDSVAAPAAGSAVSFEVDRVDDLVSQGWSVLVTGTAEHVDDPVVARRLSERHAVEPWSGGDLPLWVRIRPGRVSGRRIGVQ</sequence>